<sequence length="157" mass="16653">MSAVSADALGTCHYLRTVAALPVHADSQGRIIATIGGNLRAITMPEYWGYRVRDRLSSWRITAPTMWHPIQRVTILTGAHDPTDLDDTALAAITATGARILDTGALLPLPGHSEVTGWSAPPRTATRPAMSTVLGALAAALAAQRQEVPWAHATRSA</sequence>
<evidence type="ECO:0000313" key="2">
    <source>
        <dbReference type="Proteomes" id="UP000252586"/>
    </source>
</evidence>
<dbReference type="Proteomes" id="UP000252586">
    <property type="component" value="Unassembled WGS sequence"/>
</dbReference>
<name>A0A366CXV9_9NOCA</name>
<evidence type="ECO:0000313" key="1">
    <source>
        <dbReference type="EMBL" id="RBO82049.1"/>
    </source>
</evidence>
<proteinExistence type="predicted"/>
<protein>
    <submittedName>
        <fullName evidence="1">Uncharacterized protein</fullName>
    </submittedName>
</protein>
<gene>
    <name evidence="1" type="ORF">DFR74_1254</name>
</gene>
<reference evidence="1 2" key="1">
    <citation type="submission" date="2018-06" db="EMBL/GenBank/DDBJ databases">
        <title>Genomic Encyclopedia of Type Strains, Phase IV (KMG-IV): sequencing the most valuable type-strain genomes for metagenomic binning, comparative biology and taxonomic classification.</title>
        <authorList>
            <person name="Goeker M."/>
        </authorList>
    </citation>
    <scope>NUCLEOTIDE SEQUENCE [LARGE SCALE GENOMIC DNA]</scope>
    <source>
        <strain evidence="1 2">DSM 44599</strain>
    </source>
</reference>
<comment type="caution">
    <text evidence="1">The sequence shown here is derived from an EMBL/GenBank/DDBJ whole genome shotgun (WGS) entry which is preliminary data.</text>
</comment>
<dbReference type="RefSeq" id="WP_067507934.1">
    <property type="nucleotide sequence ID" value="NZ_QNRE01000025.1"/>
</dbReference>
<accession>A0A366CXV9</accession>
<dbReference type="STRING" id="1210090.GCA_001613185_02416"/>
<dbReference type="AlphaFoldDB" id="A0A366CXV9"/>
<dbReference type="OrthoDB" id="4546828at2"/>
<dbReference type="EMBL" id="QNRE01000025">
    <property type="protein sequence ID" value="RBO82049.1"/>
    <property type="molecule type" value="Genomic_DNA"/>
</dbReference>
<organism evidence="1 2">
    <name type="scientific">Nocardia puris</name>
    <dbReference type="NCBI Taxonomy" id="208602"/>
    <lineage>
        <taxon>Bacteria</taxon>
        <taxon>Bacillati</taxon>
        <taxon>Actinomycetota</taxon>
        <taxon>Actinomycetes</taxon>
        <taxon>Mycobacteriales</taxon>
        <taxon>Nocardiaceae</taxon>
        <taxon>Nocardia</taxon>
    </lineage>
</organism>
<keyword evidence="2" id="KW-1185">Reference proteome</keyword>